<evidence type="ECO:0000313" key="3">
    <source>
        <dbReference type="Proteomes" id="UP000642488"/>
    </source>
</evidence>
<evidence type="ECO:0000313" key="2">
    <source>
        <dbReference type="EMBL" id="MBJ3764452.1"/>
    </source>
</evidence>
<dbReference type="Proteomes" id="UP000642488">
    <property type="component" value="Unassembled WGS sequence"/>
</dbReference>
<name>A0A934IHH2_9RHOB</name>
<sequence>MPTSVRSRRGRQSGDEPVSRLRVDALKLSLRAPEARRAEARALQIAAEERFMPAVLQALHRRLAAAYGPEAVIRIARLRLRLSMAMAGLGPGALAEQIGQDLAARIEAALPRLGRTSWVQTRDATVQLFRSRADLQAVALVAAAQRRPGPEGTRQDFAPLWRALLARPAAARARVLAASAEESGLQAVLARLGPVDLPTLDALAAARPPPAVLAELRRAQARVAAAAAGQGTAPALADPSPPEVPPVPVAPPGAEPSAPRPRTGPGSPPIAEPANAPTPPAAADDPAVPPEPGPTAPPAGAPSDPAGTDLPPPGAPVPPAAAPVPADAAGAPSPLGPGAPRPAPAAASSEPEALATEWGGLPYLLNITLRLELPERLWRIGLDEGTVIAAMLARIAGTAEDPAWDLLRPDYPAPARPPPPLADWARAELVSETEAEAEARATGDGLGARIADLAAWYAEGPSWELPAWGAALHLAVLEDLLGAHAGPQALAERLRLRGKILDGDETVRILLPLDSIDPELRRLGLDADPGYLPWLGKRLVFDFVEAGP</sequence>
<protein>
    <submittedName>
        <fullName evidence="2">Uncharacterized protein</fullName>
    </submittedName>
</protein>
<feature type="compositionally biased region" description="Pro residues" evidence="1">
    <location>
        <begin position="266"/>
        <end position="280"/>
    </location>
</feature>
<feature type="compositionally biased region" description="Pro residues" evidence="1">
    <location>
        <begin position="310"/>
        <end position="322"/>
    </location>
</feature>
<feature type="compositionally biased region" description="Low complexity" evidence="1">
    <location>
        <begin position="323"/>
        <end position="333"/>
    </location>
</feature>
<feature type="compositionally biased region" description="Pro residues" evidence="1">
    <location>
        <begin position="334"/>
        <end position="343"/>
    </location>
</feature>
<gene>
    <name evidence="2" type="ORF">ILP92_17080</name>
</gene>
<dbReference type="EMBL" id="JAEKPD010000026">
    <property type="protein sequence ID" value="MBJ3764452.1"/>
    <property type="molecule type" value="Genomic_DNA"/>
</dbReference>
<feature type="compositionally biased region" description="Pro residues" evidence="1">
    <location>
        <begin position="239"/>
        <end position="254"/>
    </location>
</feature>
<feature type="compositionally biased region" description="Pro residues" evidence="1">
    <location>
        <begin position="287"/>
        <end position="300"/>
    </location>
</feature>
<accession>A0A934IHH2</accession>
<keyword evidence="3" id="KW-1185">Reference proteome</keyword>
<proteinExistence type="predicted"/>
<dbReference type="AlphaFoldDB" id="A0A934IHH2"/>
<dbReference type="RefSeq" id="WP_198917627.1">
    <property type="nucleotide sequence ID" value="NZ_JAEKPD010000026.1"/>
</dbReference>
<comment type="caution">
    <text evidence="2">The sequence shown here is derived from an EMBL/GenBank/DDBJ whole genome shotgun (WGS) entry which is preliminary data.</text>
</comment>
<feature type="region of interest" description="Disordered" evidence="1">
    <location>
        <begin position="230"/>
        <end position="351"/>
    </location>
</feature>
<evidence type="ECO:0000256" key="1">
    <source>
        <dbReference type="SAM" id="MobiDB-lite"/>
    </source>
</evidence>
<reference evidence="2" key="1">
    <citation type="submission" date="2020-12" db="EMBL/GenBank/DDBJ databases">
        <title>Bacterial taxonomy.</title>
        <authorList>
            <person name="Pan X."/>
        </authorList>
    </citation>
    <scope>NUCLEOTIDE SEQUENCE</scope>
    <source>
        <strain evidence="2">KCTC 52957</strain>
    </source>
</reference>
<organism evidence="2 3">
    <name type="scientific">Palleronia pontilimi</name>
    <dbReference type="NCBI Taxonomy" id="1964209"/>
    <lineage>
        <taxon>Bacteria</taxon>
        <taxon>Pseudomonadati</taxon>
        <taxon>Pseudomonadota</taxon>
        <taxon>Alphaproteobacteria</taxon>
        <taxon>Rhodobacterales</taxon>
        <taxon>Roseobacteraceae</taxon>
        <taxon>Palleronia</taxon>
    </lineage>
</organism>